<organism evidence="1 2">
    <name type="scientific">Cardiocondyla obscurior</name>
    <dbReference type="NCBI Taxonomy" id="286306"/>
    <lineage>
        <taxon>Eukaryota</taxon>
        <taxon>Metazoa</taxon>
        <taxon>Ecdysozoa</taxon>
        <taxon>Arthropoda</taxon>
        <taxon>Hexapoda</taxon>
        <taxon>Insecta</taxon>
        <taxon>Pterygota</taxon>
        <taxon>Neoptera</taxon>
        <taxon>Endopterygota</taxon>
        <taxon>Hymenoptera</taxon>
        <taxon>Apocrita</taxon>
        <taxon>Aculeata</taxon>
        <taxon>Formicoidea</taxon>
        <taxon>Formicidae</taxon>
        <taxon>Myrmicinae</taxon>
        <taxon>Cardiocondyla</taxon>
    </lineage>
</organism>
<name>A0AAW2GDW9_9HYME</name>
<comment type="caution">
    <text evidence="1">The sequence shown here is derived from an EMBL/GenBank/DDBJ whole genome shotgun (WGS) entry which is preliminary data.</text>
</comment>
<dbReference type="EMBL" id="JADYXP020000004">
    <property type="protein sequence ID" value="KAL0125374.1"/>
    <property type="molecule type" value="Genomic_DNA"/>
</dbReference>
<evidence type="ECO:0000313" key="2">
    <source>
        <dbReference type="Proteomes" id="UP001430953"/>
    </source>
</evidence>
<protein>
    <submittedName>
        <fullName evidence="1">Uncharacterized protein</fullName>
    </submittedName>
</protein>
<dbReference type="AlphaFoldDB" id="A0AAW2GDW9"/>
<keyword evidence="2" id="KW-1185">Reference proteome</keyword>
<gene>
    <name evidence="1" type="ORF">PUN28_004485</name>
</gene>
<proteinExistence type="predicted"/>
<accession>A0AAW2GDW9</accession>
<dbReference type="Proteomes" id="UP001430953">
    <property type="component" value="Unassembled WGS sequence"/>
</dbReference>
<evidence type="ECO:0000313" key="1">
    <source>
        <dbReference type="EMBL" id="KAL0125374.1"/>
    </source>
</evidence>
<reference evidence="1 2" key="1">
    <citation type="submission" date="2023-03" db="EMBL/GenBank/DDBJ databases">
        <title>High recombination rates correlate with genetic variation in Cardiocondyla obscurior ants.</title>
        <authorList>
            <person name="Errbii M."/>
        </authorList>
    </citation>
    <scope>NUCLEOTIDE SEQUENCE [LARGE SCALE GENOMIC DNA]</scope>
    <source>
        <strain evidence="1">Alpha-2009</strain>
        <tissue evidence="1">Whole body</tissue>
    </source>
</reference>
<sequence>MHLDVLVTMIPRLGPRRLTLTFQDERRRTKPRIPSRRNRSPYCSILPQSSSSCVRLTPRSLWSHCLCHPGAFRSFSFPRLTAPARESRRRLTRQLCSSCRFFAPHYRHGYRKFANATPRLPFS</sequence>